<dbReference type="InterPro" id="IPR009057">
    <property type="entry name" value="Homeodomain-like_sf"/>
</dbReference>
<keyword evidence="1" id="KW-0805">Transcription regulation</keyword>
<dbReference type="Gene3D" id="1.10.357.10">
    <property type="entry name" value="Tetracycline Repressor, domain 2"/>
    <property type="match status" value="1"/>
</dbReference>
<keyword evidence="2 4" id="KW-0238">DNA-binding</keyword>
<evidence type="ECO:0000256" key="4">
    <source>
        <dbReference type="PROSITE-ProRule" id="PRU00335"/>
    </source>
</evidence>
<dbReference type="EMBL" id="SODF01000002">
    <property type="protein sequence ID" value="TDW18879.1"/>
    <property type="molecule type" value="Genomic_DNA"/>
</dbReference>
<dbReference type="OrthoDB" id="3382616at2"/>
<feature type="DNA-binding region" description="H-T-H motif" evidence="4">
    <location>
        <begin position="32"/>
        <end position="51"/>
    </location>
</feature>
<dbReference type="InterPro" id="IPR036271">
    <property type="entry name" value="Tet_transcr_reg_TetR-rel_C_sf"/>
</dbReference>
<feature type="domain" description="HTH tetR-type" evidence="5">
    <location>
        <begin position="10"/>
        <end position="69"/>
    </location>
</feature>
<evidence type="ECO:0000256" key="3">
    <source>
        <dbReference type="ARBA" id="ARBA00023163"/>
    </source>
</evidence>
<dbReference type="Pfam" id="PF00440">
    <property type="entry name" value="TetR_N"/>
    <property type="match status" value="1"/>
</dbReference>
<dbReference type="PANTHER" id="PTHR30055">
    <property type="entry name" value="HTH-TYPE TRANSCRIPTIONAL REGULATOR RUTR"/>
    <property type="match status" value="1"/>
</dbReference>
<dbReference type="RefSeq" id="WP_134121804.1">
    <property type="nucleotide sequence ID" value="NZ_SODF01000002.1"/>
</dbReference>
<evidence type="ECO:0000256" key="1">
    <source>
        <dbReference type="ARBA" id="ARBA00023015"/>
    </source>
</evidence>
<dbReference type="PRINTS" id="PR00455">
    <property type="entry name" value="HTHTETR"/>
</dbReference>
<sequence>MSEVTRTDARHNRDQLVAVAREAFAEHGTATSLRDVARRAGVGIGTLYRHFPTRQALIEAVLGHGFDRLREQAVALTGQGDPRDALLTWLRDFAESSARYRGLPESVLEALQDEDSALHASCFGVRDSGRALLAAAQQAGAVRADLTIEELMALAAGVAWAGAQSPTPNQTVRLLELVVSGLDPITPPH</sequence>
<gene>
    <name evidence="6" type="ORF">EV650_5481</name>
</gene>
<evidence type="ECO:0000256" key="2">
    <source>
        <dbReference type="ARBA" id="ARBA00023125"/>
    </source>
</evidence>
<dbReference type="Proteomes" id="UP000295447">
    <property type="component" value="Unassembled WGS sequence"/>
</dbReference>
<dbReference type="InterPro" id="IPR049445">
    <property type="entry name" value="TetR_SbtR-like_C"/>
</dbReference>
<dbReference type="PROSITE" id="PS50977">
    <property type="entry name" value="HTH_TETR_2"/>
    <property type="match status" value="1"/>
</dbReference>
<proteinExistence type="predicted"/>
<dbReference type="GO" id="GO:0000976">
    <property type="term" value="F:transcription cis-regulatory region binding"/>
    <property type="evidence" value="ECO:0007669"/>
    <property type="project" value="TreeGrafter"/>
</dbReference>
<accession>A0A4R7ZM22</accession>
<name>A0A4R7ZM22_9ACTN</name>
<evidence type="ECO:0000259" key="5">
    <source>
        <dbReference type="PROSITE" id="PS50977"/>
    </source>
</evidence>
<evidence type="ECO:0000313" key="6">
    <source>
        <dbReference type="EMBL" id="TDW18879.1"/>
    </source>
</evidence>
<comment type="caution">
    <text evidence="6">The sequence shown here is derived from an EMBL/GenBank/DDBJ whole genome shotgun (WGS) entry which is preliminary data.</text>
</comment>
<dbReference type="PANTHER" id="PTHR30055:SF234">
    <property type="entry name" value="HTH-TYPE TRANSCRIPTIONAL REGULATOR BETI"/>
    <property type="match status" value="1"/>
</dbReference>
<protein>
    <submittedName>
        <fullName evidence="6">TetR family transcriptional regulator</fullName>
    </submittedName>
</protein>
<dbReference type="SUPFAM" id="SSF48498">
    <property type="entry name" value="Tetracyclin repressor-like, C-terminal domain"/>
    <property type="match status" value="1"/>
</dbReference>
<keyword evidence="3" id="KW-0804">Transcription</keyword>
<dbReference type="SUPFAM" id="SSF46689">
    <property type="entry name" value="Homeodomain-like"/>
    <property type="match status" value="1"/>
</dbReference>
<keyword evidence="7" id="KW-1185">Reference proteome</keyword>
<reference evidence="6 7" key="1">
    <citation type="submission" date="2019-03" db="EMBL/GenBank/DDBJ databases">
        <title>Genomic Encyclopedia of Type Strains, Phase III (KMG-III): the genomes of soil and plant-associated and newly described type strains.</title>
        <authorList>
            <person name="Whitman W."/>
        </authorList>
    </citation>
    <scope>NUCLEOTIDE SEQUENCE [LARGE SCALE GENOMIC DNA]</scope>
    <source>
        <strain evidence="6 7">VKM Ac-2570</strain>
    </source>
</reference>
<dbReference type="InterPro" id="IPR050109">
    <property type="entry name" value="HTH-type_TetR-like_transc_reg"/>
</dbReference>
<dbReference type="InterPro" id="IPR001647">
    <property type="entry name" value="HTH_TetR"/>
</dbReference>
<dbReference type="Pfam" id="PF21597">
    <property type="entry name" value="TetR_C_43"/>
    <property type="match status" value="1"/>
</dbReference>
<organism evidence="6 7">
    <name type="scientific">Kribbella kalugense</name>
    <dbReference type="NCBI Taxonomy" id="2512221"/>
    <lineage>
        <taxon>Bacteria</taxon>
        <taxon>Bacillati</taxon>
        <taxon>Actinomycetota</taxon>
        <taxon>Actinomycetes</taxon>
        <taxon>Propionibacteriales</taxon>
        <taxon>Kribbellaceae</taxon>
        <taxon>Kribbella</taxon>
    </lineage>
</organism>
<dbReference type="AlphaFoldDB" id="A0A4R7ZM22"/>
<dbReference type="GO" id="GO:0003700">
    <property type="term" value="F:DNA-binding transcription factor activity"/>
    <property type="evidence" value="ECO:0007669"/>
    <property type="project" value="TreeGrafter"/>
</dbReference>
<evidence type="ECO:0000313" key="7">
    <source>
        <dbReference type="Proteomes" id="UP000295447"/>
    </source>
</evidence>